<proteinExistence type="predicted"/>
<protein>
    <submittedName>
        <fullName evidence="2">Uncharacterized protein</fullName>
    </submittedName>
</protein>
<dbReference type="AlphaFoldDB" id="A0AA86RSJ2"/>
<reference evidence="2" key="1">
    <citation type="submission" date="2023-10" db="EMBL/GenBank/DDBJ databases">
        <authorList>
            <person name="Domelevo Entfellner J.-B."/>
        </authorList>
    </citation>
    <scope>NUCLEOTIDE SEQUENCE</scope>
</reference>
<accession>A0AA86RSJ2</accession>
<evidence type="ECO:0000313" key="3">
    <source>
        <dbReference type="Proteomes" id="UP001189624"/>
    </source>
</evidence>
<keyword evidence="3" id="KW-1185">Reference proteome</keyword>
<feature type="region of interest" description="Disordered" evidence="1">
    <location>
        <begin position="17"/>
        <end position="94"/>
    </location>
</feature>
<dbReference type="Gramene" id="rna-AYBTSS11_LOCUS2192">
    <property type="protein sequence ID" value="CAJ1861863.1"/>
    <property type="gene ID" value="gene-AYBTSS11_LOCUS2192"/>
</dbReference>
<evidence type="ECO:0000313" key="2">
    <source>
        <dbReference type="EMBL" id="CAJ1861863.1"/>
    </source>
</evidence>
<organism evidence="2 3">
    <name type="scientific">Sphenostylis stenocarpa</name>
    <dbReference type="NCBI Taxonomy" id="92480"/>
    <lineage>
        <taxon>Eukaryota</taxon>
        <taxon>Viridiplantae</taxon>
        <taxon>Streptophyta</taxon>
        <taxon>Embryophyta</taxon>
        <taxon>Tracheophyta</taxon>
        <taxon>Spermatophyta</taxon>
        <taxon>Magnoliopsida</taxon>
        <taxon>eudicotyledons</taxon>
        <taxon>Gunneridae</taxon>
        <taxon>Pentapetalae</taxon>
        <taxon>rosids</taxon>
        <taxon>fabids</taxon>
        <taxon>Fabales</taxon>
        <taxon>Fabaceae</taxon>
        <taxon>Papilionoideae</taxon>
        <taxon>50 kb inversion clade</taxon>
        <taxon>NPAAA clade</taxon>
        <taxon>indigoferoid/millettioid clade</taxon>
        <taxon>Phaseoleae</taxon>
        <taxon>Sphenostylis</taxon>
    </lineage>
</organism>
<gene>
    <name evidence="2" type="ORF">AYBTSS11_LOCUS2192</name>
</gene>
<sequence length="140" mass="15763">MEFETVSLGLLARTHLKSKQPVTARKAKREASHSFTSKPGRSPCSRISERVLPTKRLPRQSFQPLGPDDTPACRSSSVNRQDRERKTCRTHKRKTANAVSQRELGILLTEFGRLASLREIGLMLPGISVVYQECPIERHA</sequence>
<name>A0AA86RSJ2_9FABA</name>
<evidence type="ECO:0000256" key="1">
    <source>
        <dbReference type="SAM" id="MobiDB-lite"/>
    </source>
</evidence>
<dbReference type="EMBL" id="OY731398">
    <property type="protein sequence ID" value="CAJ1861863.1"/>
    <property type="molecule type" value="Genomic_DNA"/>
</dbReference>
<dbReference type="Proteomes" id="UP001189624">
    <property type="component" value="Chromosome 1"/>
</dbReference>